<dbReference type="EC" id="6.1.1.22" evidence="2 8"/>
<dbReference type="PROSITE" id="PS50862">
    <property type="entry name" value="AA_TRNA_LIGASE_II"/>
    <property type="match status" value="1"/>
</dbReference>
<dbReference type="GO" id="GO:0003676">
    <property type="term" value="F:nucleic acid binding"/>
    <property type="evidence" value="ECO:0007669"/>
    <property type="project" value="InterPro"/>
</dbReference>
<evidence type="ECO:0000256" key="6">
    <source>
        <dbReference type="ARBA" id="ARBA00022917"/>
    </source>
</evidence>
<dbReference type="InterPro" id="IPR002312">
    <property type="entry name" value="Asp/Asn-tRNA-synth_IIb"/>
</dbReference>
<dbReference type="SUPFAM" id="SSF50249">
    <property type="entry name" value="Nucleic acid-binding proteins"/>
    <property type="match status" value="1"/>
</dbReference>
<dbReference type="InterPro" id="IPR012340">
    <property type="entry name" value="NA-bd_OB-fold"/>
</dbReference>
<feature type="domain" description="Aminoacyl-transfer RNA synthetases class-II family profile" evidence="9">
    <location>
        <begin position="132"/>
        <end position="432"/>
    </location>
</feature>
<dbReference type="AlphaFoldDB" id="A0A7J3XXA1"/>
<evidence type="ECO:0000256" key="1">
    <source>
        <dbReference type="ARBA" id="ARBA00008226"/>
    </source>
</evidence>
<name>A0A7J3XXA1_9CREN</name>
<dbReference type="NCBIfam" id="TIGR00457">
    <property type="entry name" value="asnS"/>
    <property type="match status" value="1"/>
</dbReference>
<dbReference type="GO" id="GO:0005524">
    <property type="term" value="F:ATP binding"/>
    <property type="evidence" value="ECO:0007669"/>
    <property type="project" value="UniProtKB-KW"/>
</dbReference>
<dbReference type="InterPro" id="IPR004365">
    <property type="entry name" value="NA-bd_OB_tRNA"/>
</dbReference>
<dbReference type="Gene3D" id="3.30.930.10">
    <property type="entry name" value="Bira Bifunctional Protein, Domain 2"/>
    <property type="match status" value="1"/>
</dbReference>
<accession>A0A7J3XXA1</accession>
<dbReference type="InterPro" id="IPR045864">
    <property type="entry name" value="aa-tRNA-synth_II/BPL/LPL"/>
</dbReference>
<dbReference type="CDD" id="cd00776">
    <property type="entry name" value="AsxRS_core"/>
    <property type="match status" value="1"/>
</dbReference>
<proteinExistence type="inferred from homology"/>
<dbReference type="GO" id="GO:0006421">
    <property type="term" value="P:asparaginyl-tRNA aminoacylation"/>
    <property type="evidence" value="ECO:0007669"/>
    <property type="project" value="UniProtKB-UniRule"/>
</dbReference>
<dbReference type="InterPro" id="IPR006195">
    <property type="entry name" value="aa-tRNA-synth_II"/>
</dbReference>
<dbReference type="Pfam" id="PF01336">
    <property type="entry name" value="tRNA_anti-codon"/>
    <property type="match status" value="1"/>
</dbReference>
<keyword evidence="7" id="KW-0030">Aminoacyl-tRNA synthetase</keyword>
<evidence type="ECO:0000256" key="2">
    <source>
        <dbReference type="ARBA" id="ARBA00012816"/>
    </source>
</evidence>
<dbReference type="InterPro" id="IPR004364">
    <property type="entry name" value="Aa-tRNA-synt_II"/>
</dbReference>
<dbReference type="PANTHER" id="PTHR22594:SF34">
    <property type="entry name" value="ASPARAGINE--TRNA LIGASE, MITOCHONDRIAL-RELATED"/>
    <property type="match status" value="1"/>
</dbReference>
<organism evidence="10">
    <name type="scientific">Thermogladius calderae</name>
    <dbReference type="NCBI Taxonomy" id="1200300"/>
    <lineage>
        <taxon>Archaea</taxon>
        <taxon>Thermoproteota</taxon>
        <taxon>Thermoprotei</taxon>
        <taxon>Desulfurococcales</taxon>
        <taxon>Desulfurococcaceae</taxon>
        <taxon>Thermogladius</taxon>
    </lineage>
</organism>
<comment type="caution">
    <text evidence="10">The sequence shown here is derived from an EMBL/GenBank/DDBJ whole genome shotgun (WGS) entry which is preliminary data.</text>
</comment>
<evidence type="ECO:0000256" key="5">
    <source>
        <dbReference type="ARBA" id="ARBA00022840"/>
    </source>
</evidence>
<dbReference type="Pfam" id="PF00152">
    <property type="entry name" value="tRNA-synt_2"/>
    <property type="match status" value="1"/>
</dbReference>
<keyword evidence="3 10" id="KW-0436">Ligase</keyword>
<evidence type="ECO:0000256" key="4">
    <source>
        <dbReference type="ARBA" id="ARBA00022741"/>
    </source>
</evidence>
<evidence type="ECO:0000259" key="9">
    <source>
        <dbReference type="PROSITE" id="PS50862"/>
    </source>
</evidence>
<keyword evidence="6" id="KW-0648">Protein biosynthesis</keyword>
<dbReference type="Gene3D" id="2.40.50.140">
    <property type="entry name" value="Nucleic acid-binding proteins"/>
    <property type="match status" value="1"/>
</dbReference>
<reference evidence="10" key="1">
    <citation type="journal article" date="2020" name="mSystems">
        <title>Genome- and Community-Level Interaction Insights into Carbon Utilization and Element Cycling Functions of Hydrothermarchaeota in Hydrothermal Sediment.</title>
        <authorList>
            <person name="Zhou Z."/>
            <person name="Liu Y."/>
            <person name="Xu W."/>
            <person name="Pan J."/>
            <person name="Luo Z.H."/>
            <person name="Li M."/>
        </authorList>
    </citation>
    <scope>NUCLEOTIDE SEQUENCE [LARGE SCALE GENOMIC DNA]</scope>
    <source>
        <strain evidence="10">SpSt-110</strain>
    </source>
</reference>
<comment type="similarity">
    <text evidence="1">Belongs to the class-II aminoacyl-tRNA synthetase family.</text>
</comment>
<dbReference type="PRINTS" id="PR01042">
    <property type="entry name" value="TRNASYNTHASP"/>
</dbReference>
<evidence type="ECO:0000313" key="10">
    <source>
        <dbReference type="EMBL" id="HHP67327.1"/>
    </source>
</evidence>
<keyword evidence="4" id="KW-0547">Nucleotide-binding</keyword>
<dbReference type="SUPFAM" id="SSF55681">
    <property type="entry name" value="Class II aaRS and biotin synthetases"/>
    <property type="match status" value="1"/>
</dbReference>
<sequence>MMYQPIKQLLSEDNVGRRVCLRGWIYRRSVVGGKAFVRVRDSTGVIQVVVDESNLGGELVKTLKDIGLEASVEACGTLVKQPKAPTGFEVIADYFNIVGSSRDFPIKGGEGVEYLLDNRHLMLRSPKYTAIWKIKHTILEASREWFNRNGWWEVTPPILTASACEGGATLFPVQYFDKVAYLSQSAQLYLEVMIFSLEKVWSLTPSFRAEESRTRRHLAEYWHLEAEAAWYDMNDMMKVAEELVAHIVSRVLEERRSELEQLGRHIELLKKAVETPYPRIKYDEAIEILQKKGLNVQWGADLGADEERVLTQEFDKPFFVTHFPKEIKSFYMKLDPGNPRVVLGFDLLAPEGYGEIIGGSQREDDYSKLVQRIVESGYKVEDYKWYLDLRRYGSVVHSGFGLGVERVLMWIAGLEHIRDATPFPRFRGRIYP</sequence>
<protein>
    <recommendedName>
        <fullName evidence="2 8">Asparagine--tRNA ligase</fullName>
        <ecNumber evidence="2 8">6.1.1.22</ecNumber>
    </recommendedName>
</protein>
<dbReference type="InterPro" id="IPR004522">
    <property type="entry name" value="Asn-tRNA-ligase"/>
</dbReference>
<evidence type="ECO:0000256" key="3">
    <source>
        <dbReference type="ARBA" id="ARBA00022598"/>
    </source>
</evidence>
<evidence type="ECO:0000256" key="8">
    <source>
        <dbReference type="NCBIfam" id="TIGR00457"/>
    </source>
</evidence>
<keyword evidence="5" id="KW-0067">ATP-binding</keyword>
<evidence type="ECO:0000256" key="7">
    <source>
        <dbReference type="ARBA" id="ARBA00023146"/>
    </source>
</evidence>
<dbReference type="GO" id="GO:0004816">
    <property type="term" value="F:asparagine-tRNA ligase activity"/>
    <property type="evidence" value="ECO:0007669"/>
    <property type="project" value="UniProtKB-UniRule"/>
</dbReference>
<dbReference type="NCBIfam" id="NF003037">
    <property type="entry name" value="PRK03932.1"/>
    <property type="match status" value="1"/>
</dbReference>
<dbReference type="NCBIfam" id="NF003483">
    <property type="entry name" value="PRK05159.1"/>
    <property type="match status" value="1"/>
</dbReference>
<gene>
    <name evidence="10" type="ORF">ENM60_00795</name>
</gene>
<dbReference type="EMBL" id="DRYK01000015">
    <property type="protein sequence ID" value="HHP67327.1"/>
    <property type="molecule type" value="Genomic_DNA"/>
</dbReference>
<dbReference type="PANTHER" id="PTHR22594">
    <property type="entry name" value="ASPARTYL/LYSYL-TRNA SYNTHETASE"/>
    <property type="match status" value="1"/>
</dbReference>